<accession>A0A147BAK4</accession>
<feature type="non-terminal residue" evidence="1">
    <location>
        <position position="1"/>
    </location>
</feature>
<name>A0A147BAK4_IXORI</name>
<dbReference type="EMBL" id="GEGO01007613">
    <property type="protein sequence ID" value="JAR87791.1"/>
    <property type="molecule type" value="Transcribed_RNA"/>
</dbReference>
<proteinExistence type="predicted"/>
<dbReference type="AlphaFoldDB" id="A0A147BAK4"/>
<sequence length="66" mass="7207">LFTMCHVFKLCTTNVLVTTLEDIKHAEASTANSNRGTIVTLNILEFCCSRDPTVMLCSGLKGLNCN</sequence>
<organism evidence="1">
    <name type="scientific">Ixodes ricinus</name>
    <name type="common">Common tick</name>
    <name type="synonym">Acarus ricinus</name>
    <dbReference type="NCBI Taxonomy" id="34613"/>
    <lineage>
        <taxon>Eukaryota</taxon>
        <taxon>Metazoa</taxon>
        <taxon>Ecdysozoa</taxon>
        <taxon>Arthropoda</taxon>
        <taxon>Chelicerata</taxon>
        <taxon>Arachnida</taxon>
        <taxon>Acari</taxon>
        <taxon>Parasitiformes</taxon>
        <taxon>Ixodida</taxon>
        <taxon>Ixodoidea</taxon>
        <taxon>Ixodidae</taxon>
        <taxon>Ixodinae</taxon>
        <taxon>Ixodes</taxon>
    </lineage>
</organism>
<protein>
    <submittedName>
        <fullName evidence="1">Uncharacterized protein</fullName>
    </submittedName>
</protein>
<reference evidence="1" key="1">
    <citation type="journal article" date="2018" name="PLoS Negl. Trop. Dis.">
        <title>Sialome diversity of ticks revealed by RNAseq of single tick salivary glands.</title>
        <authorList>
            <person name="Perner J."/>
            <person name="Kropackova S."/>
            <person name="Kopacek P."/>
            <person name="Ribeiro J.M."/>
        </authorList>
    </citation>
    <scope>NUCLEOTIDE SEQUENCE</scope>
    <source>
        <strain evidence="1">Siblings of single egg batch collected in Ceske Budejovice</strain>
        <tissue evidence="1">Salivary glands</tissue>
    </source>
</reference>
<evidence type="ECO:0000313" key="1">
    <source>
        <dbReference type="EMBL" id="JAR87791.1"/>
    </source>
</evidence>